<comment type="subcellular location">
    <subcellularLocation>
        <location evidence="1">Cytoplasm</location>
        <location evidence="1">Cytosol</location>
    </subcellularLocation>
</comment>
<evidence type="ECO:0000256" key="6">
    <source>
        <dbReference type="ARBA" id="ARBA00093785"/>
    </source>
</evidence>
<keyword evidence="4" id="KW-0143">Chaperone</keyword>
<dbReference type="Pfam" id="PF05400">
    <property type="entry name" value="FliT"/>
    <property type="match status" value="1"/>
</dbReference>
<evidence type="ECO:0000313" key="8">
    <source>
        <dbReference type="EMBL" id="RED57598.1"/>
    </source>
</evidence>
<dbReference type="AlphaFoldDB" id="A0A3D9I748"/>
<gene>
    <name evidence="8" type="ORF">DFP95_11071</name>
</gene>
<dbReference type="InterPro" id="IPR008622">
    <property type="entry name" value="FliT"/>
</dbReference>
<comment type="similarity">
    <text evidence="6">Belongs to the bacillales FliT family.</text>
</comment>
<reference evidence="8 9" key="1">
    <citation type="submission" date="2018-07" db="EMBL/GenBank/DDBJ databases">
        <title>Genomic Encyclopedia of Type Strains, Phase III (KMG-III): the genomes of soil and plant-associated and newly described type strains.</title>
        <authorList>
            <person name="Whitman W."/>
        </authorList>
    </citation>
    <scope>NUCLEOTIDE SEQUENCE [LARGE SCALE GENOMIC DNA]</scope>
    <source>
        <strain evidence="8 9">CECT 8236</strain>
    </source>
</reference>
<organism evidence="8 9">
    <name type="scientific">Cohnella lupini</name>
    <dbReference type="NCBI Taxonomy" id="1294267"/>
    <lineage>
        <taxon>Bacteria</taxon>
        <taxon>Bacillati</taxon>
        <taxon>Bacillota</taxon>
        <taxon>Bacilli</taxon>
        <taxon>Bacillales</taxon>
        <taxon>Paenibacillaceae</taxon>
        <taxon>Cohnella</taxon>
    </lineage>
</organism>
<keyword evidence="3" id="KW-1005">Bacterial flagellum biogenesis</keyword>
<protein>
    <recommendedName>
        <fullName evidence="7">Flagellar protein FliT</fullName>
    </recommendedName>
</protein>
<evidence type="ECO:0000256" key="5">
    <source>
        <dbReference type="ARBA" id="ARBA00093765"/>
    </source>
</evidence>
<proteinExistence type="inferred from homology"/>
<comment type="function">
    <text evidence="5">May act as an export chaperone for the filament capping protein FliD.</text>
</comment>
<sequence>MDELILKVLAETRRLSSIGEITEYEEFEDFIELRQVLTDAVQERAGNLTDDQKARIEELRSFDSAILKEMQRLRDEAMDGMNRLSSSKKQHAAYNNSGVYDSFMVDKRK</sequence>
<evidence type="ECO:0000313" key="9">
    <source>
        <dbReference type="Proteomes" id="UP000256869"/>
    </source>
</evidence>
<comment type="caution">
    <text evidence="8">The sequence shown here is derived from an EMBL/GenBank/DDBJ whole genome shotgun (WGS) entry which is preliminary data.</text>
</comment>
<dbReference type="Proteomes" id="UP000256869">
    <property type="component" value="Unassembled WGS sequence"/>
</dbReference>
<dbReference type="EMBL" id="QRDY01000010">
    <property type="protein sequence ID" value="RED57598.1"/>
    <property type="molecule type" value="Genomic_DNA"/>
</dbReference>
<dbReference type="RefSeq" id="WP_115993891.1">
    <property type="nucleotide sequence ID" value="NZ_QRDY01000010.1"/>
</dbReference>
<keyword evidence="9" id="KW-1185">Reference proteome</keyword>
<evidence type="ECO:0000256" key="1">
    <source>
        <dbReference type="ARBA" id="ARBA00004514"/>
    </source>
</evidence>
<evidence type="ECO:0000256" key="3">
    <source>
        <dbReference type="ARBA" id="ARBA00022795"/>
    </source>
</evidence>
<accession>A0A3D9I748</accession>
<keyword evidence="2" id="KW-0963">Cytoplasm</keyword>
<dbReference type="OrthoDB" id="2665869at2"/>
<evidence type="ECO:0000256" key="7">
    <source>
        <dbReference type="ARBA" id="ARBA00093797"/>
    </source>
</evidence>
<evidence type="ECO:0000256" key="2">
    <source>
        <dbReference type="ARBA" id="ARBA00022490"/>
    </source>
</evidence>
<evidence type="ECO:0000256" key="4">
    <source>
        <dbReference type="ARBA" id="ARBA00023186"/>
    </source>
</evidence>
<name>A0A3D9I748_9BACL</name>